<dbReference type="AlphaFoldDB" id="A0A1M4ZA34"/>
<evidence type="ECO:0000256" key="1">
    <source>
        <dbReference type="SAM" id="Phobius"/>
    </source>
</evidence>
<feature type="transmembrane region" description="Helical" evidence="1">
    <location>
        <begin position="79"/>
        <end position="97"/>
    </location>
</feature>
<gene>
    <name evidence="2" type="ORF">SAMN02745190_01974</name>
</gene>
<keyword evidence="1" id="KW-0472">Membrane</keyword>
<dbReference type="STRING" id="1123243.SAMN02745190_01974"/>
<proteinExistence type="predicted"/>
<feature type="transmembrane region" description="Helical" evidence="1">
    <location>
        <begin position="50"/>
        <end position="73"/>
    </location>
</feature>
<reference evidence="2 3" key="1">
    <citation type="submission" date="2016-11" db="EMBL/GenBank/DDBJ databases">
        <authorList>
            <person name="Jaros S."/>
            <person name="Januszkiewicz K."/>
            <person name="Wedrychowicz H."/>
        </authorList>
    </citation>
    <scope>NUCLEOTIDE SEQUENCE [LARGE SCALE GENOMIC DNA]</scope>
    <source>
        <strain evidence="2 3">DSM 10502</strain>
    </source>
</reference>
<feature type="transmembrane region" description="Helical" evidence="1">
    <location>
        <begin position="6"/>
        <end position="23"/>
    </location>
</feature>
<protein>
    <submittedName>
        <fullName evidence="2">Uncharacterized protein</fullName>
    </submittedName>
</protein>
<keyword evidence="3" id="KW-1185">Reference proteome</keyword>
<name>A0A1M4ZA34_9FIRM</name>
<keyword evidence="1" id="KW-1133">Transmembrane helix</keyword>
<evidence type="ECO:0000313" key="2">
    <source>
        <dbReference type="EMBL" id="SHF14622.1"/>
    </source>
</evidence>
<accession>A0A1M4ZA34</accession>
<organism evidence="2 3">
    <name type="scientific">Schwartzia succinivorans DSM 10502</name>
    <dbReference type="NCBI Taxonomy" id="1123243"/>
    <lineage>
        <taxon>Bacteria</taxon>
        <taxon>Bacillati</taxon>
        <taxon>Bacillota</taxon>
        <taxon>Negativicutes</taxon>
        <taxon>Selenomonadales</taxon>
        <taxon>Selenomonadaceae</taxon>
        <taxon>Schwartzia</taxon>
    </lineage>
</organism>
<evidence type="ECO:0000313" key="3">
    <source>
        <dbReference type="Proteomes" id="UP000184404"/>
    </source>
</evidence>
<keyword evidence="1" id="KW-0812">Transmembrane</keyword>
<dbReference type="RefSeq" id="WP_072936048.1">
    <property type="nucleotide sequence ID" value="NZ_FQUG01000007.1"/>
</dbReference>
<sequence>MALKIYMGIWFLFTIFGMLTRLGSKAERNERIIALCGNLNKTFEKSRVNLYEAAMLAHTFLVILCAGGYYLAFTVCSEWRVIPMAVTGILVVAGYFMQFKQITRNKNFLTAGDRELYIESSKHEDFLQMCLLLNEFLIPVLFMRGRL</sequence>
<dbReference type="Proteomes" id="UP000184404">
    <property type="component" value="Unassembled WGS sequence"/>
</dbReference>
<dbReference type="EMBL" id="FQUG01000007">
    <property type="protein sequence ID" value="SHF14622.1"/>
    <property type="molecule type" value="Genomic_DNA"/>
</dbReference>